<dbReference type="GeneID" id="25569643"/>
<feature type="transmembrane region" description="Helical" evidence="1">
    <location>
        <begin position="426"/>
        <end position="447"/>
    </location>
</feature>
<sequence>MLASGGWIAVKNRTFSSLSIICLGQWFVSCAAWAVVILVVLYFDDFMSSSVVVEVFVGLATHMFRSALVAVKHGWRKPSLVRAVKAGVVPRRQLRLEEIISGWIVLGKAVTLTELSEAAIRHDLNLQGYLVRVAYTSPSAIREELPLACEALPEVGEQIRWADDNAEETGHHGTVLVPLHLVLAETLLVEKSNRLPFAMLVIRLVSSLVVAGTLPAARLAFGQAAFGDTWPTQVALSLVVLIQLGITFNFTSLVVFASWADSFRRTRWLRTWGGFLFDRRSLLAPFFSRHPEVWLLSRRVILDIGLQFRKRLDVFFAAMLLLIGSLIVPIVVLSLRNEQSTSVAIFFAFSLVMGSVATTALILSSIAGYSTNQTFRTDQYALHGLALDPMHGIRGLGARLEYSISGLHLDATLNSLTILGLSHGPAAFRAILSFGLAVISISLRQLFFGI</sequence>
<dbReference type="Proteomes" id="UP000054408">
    <property type="component" value="Unassembled WGS sequence"/>
</dbReference>
<dbReference type="RefSeq" id="XP_013759572.1">
    <property type="nucleotide sequence ID" value="XM_013904118.1"/>
</dbReference>
<evidence type="ECO:0000256" key="1">
    <source>
        <dbReference type="SAM" id="Phobius"/>
    </source>
</evidence>
<keyword evidence="1" id="KW-0472">Membrane</keyword>
<proteinExistence type="predicted"/>
<evidence type="ECO:0000313" key="3">
    <source>
        <dbReference type="Proteomes" id="UP000054408"/>
    </source>
</evidence>
<protein>
    <submittedName>
        <fullName evidence="2">Uncharacterized protein</fullName>
    </submittedName>
</protein>
<accession>A0A0L0D5I3</accession>
<keyword evidence="3" id="KW-1185">Reference proteome</keyword>
<gene>
    <name evidence="2" type="ORF">AMSG_11728</name>
</gene>
<dbReference type="AlphaFoldDB" id="A0A0L0D5I3"/>
<keyword evidence="1" id="KW-0812">Transmembrane</keyword>
<dbReference type="EMBL" id="GL349447">
    <property type="protein sequence ID" value="KNC47627.1"/>
    <property type="molecule type" value="Genomic_DNA"/>
</dbReference>
<name>A0A0L0D5I3_THETB</name>
<organism evidence="2 3">
    <name type="scientific">Thecamonas trahens ATCC 50062</name>
    <dbReference type="NCBI Taxonomy" id="461836"/>
    <lineage>
        <taxon>Eukaryota</taxon>
        <taxon>Apusozoa</taxon>
        <taxon>Apusomonadida</taxon>
        <taxon>Apusomonadidae</taxon>
        <taxon>Thecamonas</taxon>
    </lineage>
</organism>
<feature type="transmembrane region" description="Helical" evidence="1">
    <location>
        <begin position="233"/>
        <end position="260"/>
    </location>
</feature>
<feature type="transmembrane region" description="Helical" evidence="1">
    <location>
        <begin position="314"/>
        <end position="335"/>
    </location>
</feature>
<feature type="transmembrane region" description="Helical" evidence="1">
    <location>
        <begin position="55"/>
        <end position="75"/>
    </location>
</feature>
<reference evidence="2 3" key="1">
    <citation type="submission" date="2010-05" db="EMBL/GenBank/DDBJ databases">
        <title>The Genome Sequence of Thecamonas trahens ATCC 50062.</title>
        <authorList>
            <consortium name="The Broad Institute Genome Sequencing Platform"/>
            <person name="Russ C."/>
            <person name="Cuomo C."/>
            <person name="Shea T."/>
            <person name="Young S.K."/>
            <person name="Zeng Q."/>
            <person name="Koehrsen M."/>
            <person name="Haas B."/>
            <person name="Borodovsky M."/>
            <person name="Guigo R."/>
            <person name="Alvarado L."/>
            <person name="Berlin A."/>
            <person name="Bochicchio J."/>
            <person name="Borenstein D."/>
            <person name="Chapman S."/>
            <person name="Chen Z."/>
            <person name="Freedman E."/>
            <person name="Gellesch M."/>
            <person name="Goldberg J."/>
            <person name="Griggs A."/>
            <person name="Gujja S."/>
            <person name="Heilman E."/>
            <person name="Heiman D."/>
            <person name="Hepburn T."/>
            <person name="Howarth C."/>
            <person name="Jen D."/>
            <person name="Larson L."/>
            <person name="Mehta T."/>
            <person name="Park D."/>
            <person name="Pearson M."/>
            <person name="Roberts A."/>
            <person name="Saif S."/>
            <person name="Shenoy N."/>
            <person name="Sisk P."/>
            <person name="Stolte C."/>
            <person name="Sykes S."/>
            <person name="Thomson T."/>
            <person name="Walk T."/>
            <person name="White J."/>
            <person name="Yandava C."/>
            <person name="Burger G."/>
            <person name="Gray M.W."/>
            <person name="Holland P.W.H."/>
            <person name="King N."/>
            <person name="Lang F.B.F."/>
            <person name="Roger A.J."/>
            <person name="Ruiz-Trillo I."/>
            <person name="Lander E."/>
            <person name="Nusbaum C."/>
        </authorList>
    </citation>
    <scope>NUCLEOTIDE SEQUENCE [LARGE SCALE GENOMIC DNA]</scope>
    <source>
        <strain evidence="2 3">ATCC 50062</strain>
    </source>
</reference>
<evidence type="ECO:0000313" key="2">
    <source>
        <dbReference type="EMBL" id="KNC47627.1"/>
    </source>
</evidence>
<feature type="transmembrane region" description="Helical" evidence="1">
    <location>
        <begin position="341"/>
        <end position="363"/>
    </location>
</feature>
<keyword evidence="1" id="KW-1133">Transmembrane helix</keyword>
<feature type="transmembrane region" description="Helical" evidence="1">
    <location>
        <begin position="20"/>
        <end position="43"/>
    </location>
</feature>
<feature type="transmembrane region" description="Helical" evidence="1">
    <location>
        <begin position="200"/>
        <end position="221"/>
    </location>
</feature>